<comment type="subcellular location">
    <subcellularLocation>
        <location evidence="9">Cell membrane</location>
        <topology evidence="9">Single-pass membrane protein</topology>
    </subcellularLocation>
    <subcellularLocation>
        <location evidence="1">Membrane</location>
    </subcellularLocation>
</comment>
<evidence type="ECO:0000256" key="9">
    <source>
        <dbReference type="HAMAP-Rule" id="MF_00422"/>
    </source>
</evidence>
<protein>
    <recommendedName>
        <fullName evidence="9">Protein translocase subunit SecE</fullName>
    </recommendedName>
</protein>
<keyword evidence="12" id="KW-1185">Reference proteome</keyword>
<keyword evidence="6 9" id="KW-1133">Transmembrane helix</keyword>
<dbReference type="RefSeq" id="WP_066077715.1">
    <property type="nucleotide sequence ID" value="NZ_CP181246.1"/>
</dbReference>
<feature type="region of interest" description="Disordered" evidence="10">
    <location>
        <begin position="1"/>
        <end position="28"/>
    </location>
</feature>
<dbReference type="GO" id="GO:0065002">
    <property type="term" value="P:intracellular protein transmembrane transport"/>
    <property type="evidence" value="ECO:0007669"/>
    <property type="project" value="UniProtKB-UniRule"/>
</dbReference>
<comment type="subunit">
    <text evidence="9">Component of the Sec protein translocase complex. Heterotrimer consisting of SecY, SecE and SecG subunits. The heterotrimers can form oligomers, although 1 heterotrimer is thought to be able to translocate proteins. Interacts with the ribosome. Interacts with SecDF, and other proteins may be involved. Interacts with SecA.</text>
</comment>
<feature type="compositionally biased region" description="Basic and acidic residues" evidence="10">
    <location>
        <begin position="1"/>
        <end position="12"/>
    </location>
</feature>
<evidence type="ECO:0000313" key="11">
    <source>
        <dbReference type="EMBL" id="STZ77235.1"/>
    </source>
</evidence>
<evidence type="ECO:0000256" key="3">
    <source>
        <dbReference type="ARBA" id="ARBA00022475"/>
    </source>
</evidence>
<dbReference type="InterPro" id="IPR038379">
    <property type="entry name" value="SecE_sf"/>
</dbReference>
<evidence type="ECO:0000256" key="6">
    <source>
        <dbReference type="ARBA" id="ARBA00022989"/>
    </source>
</evidence>
<keyword evidence="7 9" id="KW-0811">Translocation</keyword>
<comment type="function">
    <text evidence="9">Essential subunit of the Sec protein translocation channel SecYEG. Clamps together the 2 halves of SecY. May contact the channel plug during translocation.</text>
</comment>
<dbReference type="GO" id="GO:0043952">
    <property type="term" value="P:protein transport by the Sec complex"/>
    <property type="evidence" value="ECO:0007669"/>
    <property type="project" value="UniProtKB-UniRule"/>
</dbReference>
<keyword evidence="2 9" id="KW-0813">Transport</keyword>
<evidence type="ECO:0000256" key="4">
    <source>
        <dbReference type="ARBA" id="ARBA00022692"/>
    </source>
</evidence>
<dbReference type="EMBL" id="UGQS01000002">
    <property type="protein sequence ID" value="STZ77235.1"/>
    <property type="molecule type" value="Genomic_DNA"/>
</dbReference>
<dbReference type="Pfam" id="PF00584">
    <property type="entry name" value="SecE"/>
    <property type="match status" value="1"/>
</dbReference>
<dbReference type="AlphaFoldDB" id="A0A378UIW4"/>
<evidence type="ECO:0000256" key="5">
    <source>
        <dbReference type="ARBA" id="ARBA00022927"/>
    </source>
</evidence>
<gene>
    <name evidence="9 11" type="primary">secE</name>
    <name evidence="11" type="ORF">NCTC10295_02052</name>
</gene>
<dbReference type="GO" id="GO:0008320">
    <property type="term" value="F:protein transmembrane transporter activity"/>
    <property type="evidence" value="ECO:0007669"/>
    <property type="project" value="UniProtKB-UniRule"/>
</dbReference>
<dbReference type="InterPro" id="IPR001901">
    <property type="entry name" value="Translocase_SecE/Sec61-g"/>
</dbReference>
<evidence type="ECO:0000256" key="10">
    <source>
        <dbReference type="SAM" id="MobiDB-lite"/>
    </source>
</evidence>
<dbReference type="GO" id="GO:0006605">
    <property type="term" value="P:protein targeting"/>
    <property type="evidence" value="ECO:0007669"/>
    <property type="project" value="UniProtKB-UniRule"/>
</dbReference>
<dbReference type="Proteomes" id="UP000254651">
    <property type="component" value="Unassembled WGS sequence"/>
</dbReference>
<sequence>MTERISEDKAEKQGQLVPSGGGSTPPQREGLFAYFRNSWTEFKKVVWPTREDAVKMTVFVVIFVTILSAFIYGVDSVISWLFFDVLLKRG</sequence>
<evidence type="ECO:0000256" key="7">
    <source>
        <dbReference type="ARBA" id="ARBA00023010"/>
    </source>
</evidence>
<comment type="similarity">
    <text evidence="9">Belongs to the SecE/SEC61-gamma family.</text>
</comment>
<dbReference type="HAMAP" id="MF_00422">
    <property type="entry name" value="SecE"/>
    <property type="match status" value="1"/>
</dbReference>
<feature type="transmembrane region" description="Helical" evidence="9">
    <location>
        <begin position="58"/>
        <end position="83"/>
    </location>
</feature>
<evidence type="ECO:0000256" key="1">
    <source>
        <dbReference type="ARBA" id="ARBA00004370"/>
    </source>
</evidence>
<organism evidence="11 12">
    <name type="scientific">Bergeriella denitrificans</name>
    <name type="common">Neisseria denitrificans</name>
    <dbReference type="NCBI Taxonomy" id="494"/>
    <lineage>
        <taxon>Bacteria</taxon>
        <taxon>Pseudomonadati</taxon>
        <taxon>Pseudomonadota</taxon>
        <taxon>Betaproteobacteria</taxon>
        <taxon>Neisseriales</taxon>
        <taxon>Neisseriaceae</taxon>
        <taxon>Bergeriella</taxon>
    </lineage>
</organism>
<dbReference type="NCBIfam" id="TIGR00964">
    <property type="entry name" value="secE_bact"/>
    <property type="match status" value="1"/>
</dbReference>
<keyword evidence="4 9" id="KW-0812">Transmembrane</keyword>
<accession>A0A378UIW4</accession>
<reference evidence="11 12" key="1">
    <citation type="submission" date="2018-06" db="EMBL/GenBank/DDBJ databases">
        <authorList>
            <consortium name="Pathogen Informatics"/>
            <person name="Doyle S."/>
        </authorList>
    </citation>
    <scope>NUCLEOTIDE SEQUENCE [LARGE SCALE GENOMIC DNA]</scope>
    <source>
        <strain evidence="11 12">NCTC10295</strain>
    </source>
</reference>
<keyword evidence="8 9" id="KW-0472">Membrane</keyword>
<evidence type="ECO:0000256" key="2">
    <source>
        <dbReference type="ARBA" id="ARBA00022448"/>
    </source>
</evidence>
<dbReference type="PANTHER" id="PTHR33910:SF1">
    <property type="entry name" value="PROTEIN TRANSLOCASE SUBUNIT SECE"/>
    <property type="match status" value="1"/>
</dbReference>
<evidence type="ECO:0000256" key="8">
    <source>
        <dbReference type="ARBA" id="ARBA00023136"/>
    </source>
</evidence>
<name>A0A378UIW4_BERDE</name>
<dbReference type="GO" id="GO:0009306">
    <property type="term" value="P:protein secretion"/>
    <property type="evidence" value="ECO:0007669"/>
    <property type="project" value="UniProtKB-UniRule"/>
</dbReference>
<proteinExistence type="inferred from homology"/>
<dbReference type="PANTHER" id="PTHR33910">
    <property type="entry name" value="PROTEIN TRANSLOCASE SUBUNIT SECE"/>
    <property type="match status" value="1"/>
</dbReference>
<keyword evidence="5 9" id="KW-0653">Protein transport</keyword>
<evidence type="ECO:0000313" key="12">
    <source>
        <dbReference type="Proteomes" id="UP000254651"/>
    </source>
</evidence>
<dbReference type="Gene3D" id="1.20.5.1030">
    <property type="entry name" value="Preprotein translocase secy subunit"/>
    <property type="match status" value="1"/>
</dbReference>
<keyword evidence="3 9" id="KW-1003">Cell membrane</keyword>
<dbReference type="InterPro" id="IPR005807">
    <property type="entry name" value="SecE_bac"/>
</dbReference>
<dbReference type="GO" id="GO:0005886">
    <property type="term" value="C:plasma membrane"/>
    <property type="evidence" value="ECO:0007669"/>
    <property type="project" value="UniProtKB-SubCell"/>
</dbReference>